<evidence type="ECO:0000313" key="3">
    <source>
        <dbReference type="EMBL" id="VEV98512.1"/>
    </source>
</evidence>
<dbReference type="SUPFAM" id="SSF51182">
    <property type="entry name" value="RmlC-like cupins"/>
    <property type="match status" value="1"/>
</dbReference>
<dbReference type="InterPro" id="IPR001509">
    <property type="entry name" value="Epimerase_deHydtase"/>
</dbReference>
<keyword evidence="3" id="KW-0560">Oxidoreductase</keyword>
<name>A0A653E9N7_9PSED</name>
<dbReference type="InterPro" id="IPR011051">
    <property type="entry name" value="RmlC_Cupin_sf"/>
</dbReference>
<dbReference type="EMBL" id="LR215729">
    <property type="protein sequence ID" value="VEV98512.1"/>
    <property type="molecule type" value="Genomic_DNA"/>
</dbReference>
<dbReference type="InterPro" id="IPR029303">
    <property type="entry name" value="CapF_C"/>
</dbReference>
<protein>
    <submittedName>
        <fullName evidence="3">UDP-2-acetamido-2,6-beta-L-arabino-hexul-4-ose reductase</fullName>
        <ecNumber evidence="3">1.1.1.367</ecNumber>
    </submittedName>
</protein>
<organism evidence="3">
    <name type="scientific">Pseudomonas marincola</name>
    <dbReference type="NCBI Taxonomy" id="437900"/>
    <lineage>
        <taxon>Bacteria</taxon>
        <taxon>Pseudomonadati</taxon>
        <taxon>Pseudomonadota</taxon>
        <taxon>Gammaproteobacteria</taxon>
        <taxon>Pseudomonadales</taxon>
        <taxon>Pseudomonadaceae</taxon>
        <taxon>Pseudomonas</taxon>
    </lineage>
</organism>
<accession>A0A653E9N7</accession>
<dbReference type="RefSeq" id="WP_150548953.1">
    <property type="nucleotide sequence ID" value="NZ_LR215729.2"/>
</dbReference>
<feature type="domain" description="Capsular polysaccharide assembling protein CapF C-terminal" evidence="2">
    <location>
        <begin position="255"/>
        <end position="364"/>
    </location>
</feature>
<dbReference type="CDD" id="cd07007">
    <property type="entry name" value="cupin_CapF-like_C"/>
    <property type="match status" value="1"/>
</dbReference>
<reference evidence="3" key="1">
    <citation type="submission" date="2019-02" db="EMBL/GenBank/DDBJ databases">
        <authorList>
            <consortium name="Genoscope - CEA"/>
            <person name="William W."/>
        </authorList>
    </citation>
    <scope>NUCLEOTIDE SEQUENCE [LARGE SCALE GENOMIC DNA]</scope>
    <source>
        <strain evidence="3">YSy11</strain>
    </source>
</reference>
<dbReference type="PANTHER" id="PTHR43245:SF55">
    <property type="entry name" value="NAD(P)-BINDING DOMAIN-CONTAINING PROTEIN"/>
    <property type="match status" value="1"/>
</dbReference>
<dbReference type="InterPro" id="IPR050177">
    <property type="entry name" value="Lipid_A_modif_metabolic_enz"/>
</dbReference>
<evidence type="ECO:0000259" key="1">
    <source>
        <dbReference type="Pfam" id="PF01370"/>
    </source>
</evidence>
<dbReference type="EC" id="1.1.1.367" evidence="3"/>
<dbReference type="PANTHER" id="PTHR43245">
    <property type="entry name" value="BIFUNCTIONAL POLYMYXIN RESISTANCE PROTEIN ARNA"/>
    <property type="match status" value="1"/>
</dbReference>
<dbReference type="SUPFAM" id="SSF51735">
    <property type="entry name" value="NAD(P)-binding Rossmann-fold domains"/>
    <property type="match status" value="1"/>
</dbReference>
<dbReference type="NCBIfam" id="NF047837">
    <property type="entry name" value="UDPAcbARedWbcJ"/>
    <property type="match status" value="1"/>
</dbReference>
<dbReference type="AlphaFoldDB" id="A0A653E9N7"/>
<sequence length="372" mass="41972">MKVLITGADGFIGKNLLSHLAVRDDIEVLRFTRADSMDTLPVLVEQADFIFHLAGVNRPEDPDEFKRGNTDLTRALCAAIVRDGRQTPLLYTSSIQAESSNPYGVSKRGAEEAIQTLADEHSSPVYLFRLPNVFGKWARPNYNSAVATFCHNISRDLPIHINDPHHCISLVYIDDVIQHFIEVMDGKRFGESFINISPEYKITVGELADQLCIFRDSRMSMITEPVGSGLIRALYSTYLSYLPPERFTYDVPKYGDSRGVFVEMLKTKDSGQFSFFTAHPGITRGGHYHHSKTEKFLVIKGQACFRFRQIITGEFYELITTGDTPQIVETVPGWTHDITNTGEEEMIVMLWANEIFDREHPDTFTCAVGTEA</sequence>
<dbReference type="Gene3D" id="2.60.120.10">
    <property type="entry name" value="Jelly Rolls"/>
    <property type="match status" value="1"/>
</dbReference>
<proteinExistence type="predicted"/>
<feature type="domain" description="NAD-dependent epimerase/dehydratase" evidence="1">
    <location>
        <begin position="3"/>
        <end position="191"/>
    </location>
</feature>
<dbReference type="Pfam" id="PF01370">
    <property type="entry name" value="Epimerase"/>
    <property type="match status" value="1"/>
</dbReference>
<evidence type="ECO:0000259" key="2">
    <source>
        <dbReference type="Pfam" id="PF14667"/>
    </source>
</evidence>
<dbReference type="InterPro" id="IPR036291">
    <property type="entry name" value="NAD(P)-bd_dom_sf"/>
</dbReference>
<dbReference type="InterPro" id="IPR014710">
    <property type="entry name" value="RmlC-like_jellyroll"/>
</dbReference>
<gene>
    <name evidence="3" type="primary">wbjC</name>
    <name evidence="3" type="ORF">PMYSY11_3468</name>
</gene>
<dbReference type="Pfam" id="PF14667">
    <property type="entry name" value="Polysacc_synt_C"/>
    <property type="match status" value="1"/>
</dbReference>
<dbReference type="Gene3D" id="3.40.50.720">
    <property type="entry name" value="NAD(P)-binding Rossmann-like Domain"/>
    <property type="match status" value="1"/>
</dbReference>
<dbReference type="GO" id="GO:0016491">
    <property type="term" value="F:oxidoreductase activity"/>
    <property type="evidence" value="ECO:0007669"/>
    <property type="project" value="UniProtKB-KW"/>
</dbReference>